<evidence type="ECO:0000313" key="2">
    <source>
        <dbReference type="EMBL" id="KAK3376360.1"/>
    </source>
</evidence>
<feature type="compositionally biased region" description="Polar residues" evidence="1">
    <location>
        <begin position="555"/>
        <end position="567"/>
    </location>
</feature>
<name>A0AAE0KHL0_9PEZI</name>
<evidence type="ECO:0000313" key="3">
    <source>
        <dbReference type="Proteomes" id="UP001287356"/>
    </source>
</evidence>
<protein>
    <submittedName>
        <fullName evidence="2">Uncharacterized protein</fullName>
    </submittedName>
</protein>
<feature type="compositionally biased region" description="Basic residues" evidence="1">
    <location>
        <begin position="7"/>
        <end position="16"/>
    </location>
</feature>
<feature type="region of interest" description="Disordered" evidence="1">
    <location>
        <begin position="435"/>
        <end position="681"/>
    </location>
</feature>
<dbReference type="AlphaFoldDB" id="A0AAE0KHL0"/>
<feature type="compositionally biased region" description="Low complexity" evidence="1">
    <location>
        <begin position="667"/>
        <end position="681"/>
    </location>
</feature>
<dbReference type="Proteomes" id="UP001287356">
    <property type="component" value="Unassembled WGS sequence"/>
</dbReference>
<comment type="caution">
    <text evidence="2">The sequence shown here is derived from an EMBL/GenBank/DDBJ whole genome shotgun (WGS) entry which is preliminary data.</text>
</comment>
<reference evidence="2" key="2">
    <citation type="submission" date="2023-06" db="EMBL/GenBank/DDBJ databases">
        <authorList>
            <consortium name="Lawrence Berkeley National Laboratory"/>
            <person name="Haridas S."/>
            <person name="Hensen N."/>
            <person name="Bonometti L."/>
            <person name="Westerberg I."/>
            <person name="Brannstrom I.O."/>
            <person name="Guillou S."/>
            <person name="Cros-Aarteil S."/>
            <person name="Calhoun S."/>
            <person name="Kuo A."/>
            <person name="Mondo S."/>
            <person name="Pangilinan J."/>
            <person name="Riley R."/>
            <person name="Labutti K."/>
            <person name="Andreopoulos B."/>
            <person name="Lipzen A."/>
            <person name="Chen C."/>
            <person name="Yanf M."/>
            <person name="Daum C."/>
            <person name="Ng V."/>
            <person name="Clum A."/>
            <person name="Steindorff A."/>
            <person name="Ohm R."/>
            <person name="Martin F."/>
            <person name="Silar P."/>
            <person name="Natvig D."/>
            <person name="Lalanne C."/>
            <person name="Gautier V."/>
            <person name="Ament-Velasquez S.L."/>
            <person name="Kruys A."/>
            <person name="Hutchinson M.I."/>
            <person name="Powell A.J."/>
            <person name="Barry K."/>
            <person name="Miller A.N."/>
            <person name="Grigoriev I.V."/>
            <person name="Debuchy R."/>
            <person name="Gladieux P."/>
            <person name="Thoren M.H."/>
            <person name="Johannesson H."/>
        </authorList>
    </citation>
    <scope>NUCLEOTIDE SEQUENCE</scope>
    <source>
        <strain evidence="2">CBS 958.72</strain>
    </source>
</reference>
<feature type="compositionally biased region" description="Basic residues" evidence="1">
    <location>
        <begin position="479"/>
        <end position="496"/>
    </location>
</feature>
<sequence length="681" mass="76223">MADSERHHRRHSRRRETRSNFTAPPGTGSHQRPRVLSHIYPLYLEENVGGGRGTYANVSVLEPVMRIERSGPQSCHGDPHAKPVYRIVVNFQLQFSINQVGEELQRHNRIFDSVNVRYLYRSGERHDLVPKGDQVASDIQIRNENGQTSDVQAGVTATVAGQPMPAFTVHAQHASKLTYERKLRSWRKSLTYETYPQPRIEVKETGLASLLGIGSPVPPSPETQFRVSSIHAHKCACRKPRRCRVRNSSQHVYNRAAHWSGQTEAQLHLWTPEIYESMNCPITVTREVDAELIDHILSQDPSYGHYELRRYLHFDFDVEVRLREIGRGFWGMFKSASQPPEIRARNDPGRPLPPDQSKFCVTCCVERINWPQHETRDLQCEAEEQMARFGIVKRLQSTEEYQNTANQGATSFTTAPGQAPTYIQGAAAAAATMEAATGPSLQTETPRGRTRAMTRTPSDGQSNIQACRRVSFSPDHHLRTFGRRRQPAAAGRRARSRTPSPAPTHSVTSGYFPHRDDATTAPPPSFYHPSATSVASHHEPSRSQARGWTAATARSRGQSMANTTQYHFPQHLPHDNRTTTTTEVTRSDAVMSPPEMQHPPRPRPVGGAPFYYDDSPQQHYYHKRGQRAAAPSVSRSRESGYVSGGFDDDGDEEKGRDDGCDRGVRSGGSVSLSRAASSLPP</sequence>
<keyword evidence="3" id="KW-1185">Reference proteome</keyword>
<accession>A0AAE0KHL0</accession>
<feature type="region of interest" description="Disordered" evidence="1">
    <location>
        <begin position="1"/>
        <end position="34"/>
    </location>
</feature>
<reference evidence="2" key="1">
    <citation type="journal article" date="2023" name="Mol. Phylogenet. Evol.">
        <title>Genome-scale phylogeny and comparative genomics of the fungal order Sordariales.</title>
        <authorList>
            <person name="Hensen N."/>
            <person name="Bonometti L."/>
            <person name="Westerberg I."/>
            <person name="Brannstrom I.O."/>
            <person name="Guillou S."/>
            <person name="Cros-Aarteil S."/>
            <person name="Calhoun S."/>
            <person name="Haridas S."/>
            <person name="Kuo A."/>
            <person name="Mondo S."/>
            <person name="Pangilinan J."/>
            <person name="Riley R."/>
            <person name="LaButti K."/>
            <person name="Andreopoulos B."/>
            <person name="Lipzen A."/>
            <person name="Chen C."/>
            <person name="Yan M."/>
            <person name="Daum C."/>
            <person name="Ng V."/>
            <person name="Clum A."/>
            <person name="Steindorff A."/>
            <person name="Ohm R.A."/>
            <person name="Martin F."/>
            <person name="Silar P."/>
            <person name="Natvig D.O."/>
            <person name="Lalanne C."/>
            <person name="Gautier V."/>
            <person name="Ament-Velasquez S.L."/>
            <person name="Kruys A."/>
            <person name="Hutchinson M.I."/>
            <person name="Powell A.J."/>
            <person name="Barry K."/>
            <person name="Miller A.N."/>
            <person name="Grigoriev I.V."/>
            <person name="Debuchy R."/>
            <person name="Gladieux P."/>
            <person name="Hiltunen Thoren M."/>
            <person name="Johannesson H."/>
        </authorList>
    </citation>
    <scope>NUCLEOTIDE SEQUENCE</scope>
    <source>
        <strain evidence="2">CBS 958.72</strain>
    </source>
</reference>
<dbReference type="EMBL" id="JAULSN010000003">
    <property type="protein sequence ID" value="KAK3376360.1"/>
    <property type="molecule type" value="Genomic_DNA"/>
</dbReference>
<evidence type="ECO:0000256" key="1">
    <source>
        <dbReference type="SAM" id="MobiDB-lite"/>
    </source>
</evidence>
<feature type="compositionally biased region" description="Basic and acidic residues" evidence="1">
    <location>
        <begin position="653"/>
        <end position="664"/>
    </location>
</feature>
<organism evidence="2 3">
    <name type="scientific">Lasiosphaeria ovina</name>
    <dbReference type="NCBI Taxonomy" id="92902"/>
    <lineage>
        <taxon>Eukaryota</taxon>
        <taxon>Fungi</taxon>
        <taxon>Dikarya</taxon>
        <taxon>Ascomycota</taxon>
        <taxon>Pezizomycotina</taxon>
        <taxon>Sordariomycetes</taxon>
        <taxon>Sordariomycetidae</taxon>
        <taxon>Sordariales</taxon>
        <taxon>Lasiosphaeriaceae</taxon>
        <taxon>Lasiosphaeria</taxon>
    </lineage>
</organism>
<feature type="compositionally biased region" description="Polar residues" evidence="1">
    <location>
        <begin position="453"/>
        <end position="465"/>
    </location>
</feature>
<gene>
    <name evidence="2" type="ORF">B0T24DRAFT_618521</name>
</gene>
<proteinExistence type="predicted"/>